<evidence type="ECO:0000256" key="2">
    <source>
        <dbReference type="SAM" id="MobiDB-lite"/>
    </source>
</evidence>
<accession>Q2QZQ5</accession>
<dbReference type="PROSITE" id="PS50878">
    <property type="entry name" value="RT_POL"/>
    <property type="match status" value="1"/>
</dbReference>
<evidence type="ECO:0000259" key="4">
    <source>
        <dbReference type="PROSITE" id="PS50994"/>
    </source>
</evidence>
<dbReference type="EMBL" id="DP000010">
    <property type="protein sequence ID" value="ABA95339.2"/>
    <property type="molecule type" value="Genomic_DNA"/>
</dbReference>
<dbReference type="SUPFAM" id="SSF53098">
    <property type="entry name" value="Ribonuclease H-like"/>
    <property type="match status" value="1"/>
</dbReference>
<dbReference type="InterPro" id="IPR041577">
    <property type="entry name" value="RT_RNaseH_2"/>
</dbReference>
<dbReference type="InterPro" id="IPR043128">
    <property type="entry name" value="Rev_trsase/Diguanyl_cyclase"/>
</dbReference>
<dbReference type="Pfam" id="PF00078">
    <property type="entry name" value="RVT_1"/>
    <property type="match status" value="1"/>
</dbReference>
<dbReference type="InterPro" id="IPR056924">
    <property type="entry name" value="SH3_Tf2-1"/>
</dbReference>
<dbReference type="Pfam" id="PF00665">
    <property type="entry name" value="rve"/>
    <property type="match status" value="1"/>
</dbReference>
<dbReference type="PANTHER" id="PTHR37984">
    <property type="entry name" value="PROTEIN CBG26694"/>
    <property type="match status" value="1"/>
</dbReference>
<dbReference type="Pfam" id="PF03732">
    <property type="entry name" value="Retrotrans_gag"/>
    <property type="match status" value="1"/>
</dbReference>
<dbReference type="CDD" id="cd01647">
    <property type="entry name" value="RT_LTR"/>
    <property type="match status" value="1"/>
</dbReference>
<dbReference type="InterPro" id="IPR043502">
    <property type="entry name" value="DNA/RNA_pol_sf"/>
</dbReference>
<dbReference type="GO" id="GO:0003824">
    <property type="term" value="F:catalytic activity"/>
    <property type="evidence" value="ECO:0007669"/>
    <property type="project" value="UniProtKB-KW"/>
</dbReference>
<feature type="domain" description="Reverse transcriptase" evidence="3">
    <location>
        <begin position="533"/>
        <end position="712"/>
    </location>
</feature>
<dbReference type="GO" id="GO:0015074">
    <property type="term" value="P:DNA integration"/>
    <property type="evidence" value="ECO:0007669"/>
    <property type="project" value="InterPro"/>
</dbReference>
<proteinExistence type="predicted"/>
<protein>
    <submittedName>
        <fullName evidence="5">Retrotransposon protein, putative, unclassified</fullName>
    </submittedName>
</protein>
<dbReference type="FunFam" id="3.30.70.270:FF:000020">
    <property type="entry name" value="Transposon Tf2-6 polyprotein-like Protein"/>
    <property type="match status" value="1"/>
</dbReference>
<keyword evidence="1" id="KW-0511">Multifunctional enzyme</keyword>
<dbReference type="Gene3D" id="3.10.10.10">
    <property type="entry name" value="HIV Type 1 Reverse Transcriptase, subunit A, domain 1"/>
    <property type="match status" value="1"/>
</dbReference>
<feature type="region of interest" description="Disordered" evidence="2">
    <location>
        <begin position="1283"/>
        <end position="1331"/>
    </location>
</feature>
<reference evidence="5" key="1">
    <citation type="journal article" date="2005" name="BMC Biol.">
        <title>The sequence of rice chromosomes 11 and 12, rich in disease resistance genes and recent gene duplications.</title>
        <authorList>
            <consortium name="The rice chromosomes 11 and 12 sequencing consortia"/>
        </authorList>
    </citation>
    <scope>NUCLEOTIDE SEQUENCE [LARGE SCALE GENOMIC DNA]</scope>
</reference>
<dbReference type="PANTHER" id="PTHR37984:SF5">
    <property type="entry name" value="PROTEIN NYNRIN-LIKE"/>
    <property type="match status" value="1"/>
</dbReference>
<dbReference type="Gene3D" id="3.30.420.10">
    <property type="entry name" value="Ribonuclease H-like superfamily/Ribonuclease H"/>
    <property type="match status" value="1"/>
</dbReference>
<dbReference type="PROSITE" id="PS50994">
    <property type="entry name" value="INTEGRASE"/>
    <property type="match status" value="1"/>
</dbReference>
<dbReference type="Pfam" id="PF24626">
    <property type="entry name" value="SH3_Tf2-1"/>
    <property type="match status" value="1"/>
</dbReference>
<evidence type="ECO:0000259" key="3">
    <source>
        <dbReference type="PROSITE" id="PS50878"/>
    </source>
</evidence>
<dbReference type="CDD" id="cd09274">
    <property type="entry name" value="RNase_HI_RT_Ty3"/>
    <property type="match status" value="1"/>
</dbReference>
<feature type="domain" description="Integrase catalytic" evidence="4">
    <location>
        <begin position="948"/>
        <end position="1112"/>
    </location>
</feature>
<dbReference type="GO" id="GO:0003676">
    <property type="term" value="F:nucleic acid binding"/>
    <property type="evidence" value="ECO:0007669"/>
    <property type="project" value="InterPro"/>
</dbReference>
<gene>
    <name evidence="5" type="ordered locus">LOC_Os11g45200</name>
</gene>
<dbReference type="InterPro" id="IPR000477">
    <property type="entry name" value="RT_dom"/>
</dbReference>
<dbReference type="InterPro" id="IPR036397">
    <property type="entry name" value="RNaseH_sf"/>
</dbReference>
<dbReference type="SUPFAM" id="SSF56672">
    <property type="entry name" value="DNA/RNA polymerases"/>
    <property type="match status" value="1"/>
</dbReference>
<dbReference type="InterPro" id="IPR050951">
    <property type="entry name" value="Retrovirus_Pol_polyprotein"/>
</dbReference>
<dbReference type="Pfam" id="PF17919">
    <property type="entry name" value="RT_RNaseH_2"/>
    <property type="match status" value="1"/>
</dbReference>
<organism evidence="5">
    <name type="scientific">Oryza sativa subsp. japonica</name>
    <name type="common">Rice</name>
    <dbReference type="NCBI Taxonomy" id="39947"/>
    <lineage>
        <taxon>Eukaryota</taxon>
        <taxon>Viridiplantae</taxon>
        <taxon>Streptophyta</taxon>
        <taxon>Embryophyta</taxon>
        <taxon>Tracheophyta</taxon>
        <taxon>Spermatophyta</taxon>
        <taxon>Magnoliopsida</taxon>
        <taxon>Liliopsida</taxon>
        <taxon>Poales</taxon>
        <taxon>Poaceae</taxon>
        <taxon>BOP clade</taxon>
        <taxon>Oryzoideae</taxon>
        <taxon>Oryzeae</taxon>
        <taxon>Oryzinae</taxon>
        <taxon>Oryza</taxon>
        <taxon>Oryza sativa</taxon>
    </lineage>
</organism>
<dbReference type="InterPro" id="IPR005162">
    <property type="entry name" value="Retrotrans_gag_dom"/>
</dbReference>
<evidence type="ECO:0000313" key="5">
    <source>
        <dbReference type="EMBL" id="ABA95339.2"/>
    </source>
</evidence>
<sequence length="1348" mass="152735">MVHETKLDLLLKKMEENERKRAEAEERTRADLAELKKVVEARLPLVEKRVEEVASVVGSLSTKVENMEGTLLKQGRMEKKPADVKEEQFTPQSSFQIQGMRDPTLNSANNFNFEPIASPGSGSARTNLGSSLSPMTCPQFNGDNPQMWRANCEVYFDVYGIPPSNWVKIATLNFVGNAAFWLQSVRNQLIGVTWYDLCERVCARFTRDRQQALIRQWLRVQQTTSVAEYVEKFDSIMHQLNAYENSAPIEYFVTKFIDGLKEEVRSVILVQRPQDLDTACSLAMLQEEALEGLKAGSYKKSEQMGNYIKSVPRSASQTTLFSPSPQKVNSSAALEATRAKEDKVASLKAYRKSKGLCFICGERWGRDHKCANAVQLHVVQELMEAMNIDNEASPEVETPVEEEVSLLAISQQALNDEQIGRKLSRVEILKQPLKQCFEITGEQLMGMAKLGSIMYMIQLTEGRPEEHQNVPAPVQKILQEFAGVFAEPRGLPPTRYCDHRIPLIEGAQPVNLRPYRYNPELKDEIERQVAEMLSSGVIQPSQSTWSSPALLVRKKYGTWRLCVDYRHLNALTIKSKYPVPIIKELLDELSGAKWFSKLDLRAGYHQIRMVPGEEHKTAFQTHSSHYEYRVMSFGLTGAPATFQGVMNKTLASVLRKCALVFFDDILVYSPDLQSHLTHLKQVLQLLRQDHWQVKMSKCSFAQPQVSYLGHIIGAQGVSTEPKKIQDVLTWPTPISVKKLRGFLGLAGYYRKFVKNFGIISKPLTQLLRKGVSFRWGSEAEAAFQQLKQALTSAPVLGLPDFSKQFTVETNASDAGIGAVLSQEGHPIAYLSKALGPRSKGLSTYEKECMAILLAVDHWRSYLQHQEFLILTDYHSLVHLDDQRLHTPWQQRAFTKLLGLQYKIGYRKGSSNAVADALSRREVGEGGQLSAISVCIQAKPERVKYPGLLQPLPVPEGAWQTITMDFLEGLPKSERYNCILVVVDKFSKYAHFVPLTHPFTAETVATAFMKNIYKLHGMPRVIVSDRDKIFTSQFWEYLFTKSGTELHMSSAYHPQSDGQTERVNQCVELFLRCFVHATPTKWAAWLHLAEFWYNNAYHSAVKQTPFEVIYGHQPAHFGITMEDCAVPDLQEWLRDRKFMHQLIQQHLHRAQQQMKAYADKNRSFREFQPGDWVYLKIQPYVQTSVARRANHKLSFKYFGPFEIQHKVGQVAYKLVLPNTCLIHPVVHVSQLKAAKGFQPALQHSLPSSLGSLEIPVQFLDQRVAKKGPRRSEGSLAHFPFAPAWGQAGSQGREDVRTSRSNPEEVQYAGDDGNTVDGEQDGGGRQDGVFVKEKRNRRVNMKYKGSEWAV</sequence>
<dbReference type="InterPro" id="IPR012337">
    <property type="entry name" value="RNaseH-like_sf"/>
</dbReference>
<dbReference type="Gene3D" id="3.30.70.270">
    <property type="match status" value="2"/>
</dbReference>
<dbReference type="InterPro" id="IPR001584">
    <property type="entry name" value="Integrase_cat-core"/>
</dbReference>
<name>Q2QZQ5_ORYSJ</name>
<dbReference type="Gene3D" id="3.10.20.370">
    <property type="match status" value="1"/>
</dbReference>
<evidence type="ECO:0000256" key="1">
    <source>
        <dbReference type="ARBA" id="ARBA00023268"/>
    </source>
</evidence>
<reference evidence="5" key="3">
    <citation type="submission" date="2006-01" db="EMBL/GenBank/DDBJ databases">
        <authorList>
            <person name="Buell R."/>
        </authorList>
    </citation>
    <scope>NUCLEOTIDE SEQUENCE</scope>
</reference>
<reference evidence="5" key="2">
    <citation type="submission" date="2005-04" db="EMBL/GenBank/DDBJ databases">
        <authorList>
            <person name="Buell C.R."/>
            <person name="Wing R.A."/>
            <person name="McCombie W.A."/>
            <person name="Ouyang S."/>
        </authorList>
    </citation>
    <scope>NUCLEOTIDE SEQUENCE</scope>
</reference>